<evidence type="ECO:0000256" key="2">
    <source>
        <dbReference type="ARBA" id="ARBA00004477"/>
    </source>
</evidence>
<dbReference type="PANTHER" id="PTHR12692:SF0">
    <property type="entry name" value="GH11935P"/>
    <property type="match status" value="1"/>
</dbReference>
<evidence type="ECO:0000313" key="12">
    <source>
        <dbReference type="Proteomes" id="UP001061958"/>
    </source>
</evidence>
<evidence type="ECO:0008006" key="13">
    <source>
        <dbReference type="Google" id="ProtNLM"/>
    </source>
</evidence>
<organism evidence="11 12">
    <name type="scientific">Galdieria partita</name>
    <dbReference type="NCBI Taxonomy" id="83374"/>
    <lineage>
        <taxon>Eukaryota</taxon>
        <taxon>Rhodophyta</taxon>
        <taxon>Bangiophyceae</taxon>
        <taxon>Galdieriales</taxon>
        <taxon>Galdieriaceae</taxon>
        <taxon>Galdieria</taxon>
    </lineage>
</organism>
<evidence type="ECO:0000256" key="9">
    <source>
        <dbReference type="SAM" id="Phobius"/>
    </source>
</evidence>
<keyword evidence="5 10" id="KW-0732">Signal</keyword>
<evidence type="ECO:0000256" key="10">
    <source>
        <dbReference type="SAM" id="SignalP"/>
    </source>
</evidence>
<comment type="caution">
    <text evidence="11">The sequence shown here is derived from an EMBL/GenBank/DDBJ whole genome shotgun (WGS) entry which is preliminary data.</text>
</comment>
<feature type="chain" id="PRO_5038810686" description="Magnesium transporter protein 1" evidence="10">
    <location>
        <begin position="29"/>
        <end position="341"/>
    </location>
</feature>
<evidence type="ECO:0000256" key="5">
    <source>
        <dbReference type="ARBA" id="ARBA00022729"/>
    </source>
</evidence>
<feature type="signal peptide" evidence="10">
    <location>
        <begin position="1"/>
        <end position="28"/>
    </location>
</feature>
<dbReference type="Gene3D" id="3.40.30.10">
    <property type="entry name" value="Glutaredoxin"/>
    <property type="match status" value="1"/>
</dbReference>
<dbReference type="GO" id="GO:0018279">
    <property type="term" value="P:protein N-linked glycosylation via asparagine"/>
    <property type="evidence" value="ECO:0007669"/>
    <property type="project" value="TreeGrafter"/>
</dbReference>
<sequence>MMKDRGPRLVCSLLFILWFLLSVQLSYGKRKSSTHKLSSDILSRLTSKQFLDFLQESPRNQTAVTLFTLEEGCEICSVFQAEYEKVARASRKFIQSHQTQEKSVQFYIVQLSKDPDTRKLIESLKIGFVPLLFVFQPELRTSWPKALPDQSADLYLLKRDTLSAEAIAIFVRERTGLPLQLPRSIMERLFALDIVVMLVSFLFILLVASWKLGILFHSSFWSMIIVSAYCVSISGIHYSILHQRPWRRSRAAGLSKYIIQGSWREQLASEGAIFSSLCFLISLTVVLLGWLLELYQKGPKSRQKWIVLLSYLTFGVSVFIVVLMKVMWDFKFPGYLIFSHE</sequence>
<accession>A0A9C7UPL2</accession>
<dbReference type="OrthoDB" id="67566at2759"/>
<dbReference type="InterPro" id="IPR021149">
    <property type="entry name" value="OligosaccharylTrfase_OST3/OST6"/>
</dbReference>
<keyword evidence="8 9" id="KW-0472">Membrane</keyword>
<dbReference type="PANTHER" id="PTHR12692">
    <property type="entry name" value="DOLICHYL-DIPHOSPHOOLIGOSACCHARIDE--PROTEIN GLYCOSYLTRANSFERASE-RELATED"/>
    <property type="match status" value="1"/>
</dbReference>
<evidence type="ECO:0000256" key="6">
    <source>
        <dbReference type="ARBA" id="ARBA00022824"/>
    </source>
</evidence>
<keyword evidence="7 9" id="KW-1133">Transmembrane helix</keyword>
<dbReference type="Pfam" id="PF04756">
    <property type="entry name" value="OST3_OST6"/>
    <property type="match status" value="1"/>
</dbReference>
<feature type="transmembrane region" description="Helical" evidence="9">
    <location>
        <begin position="189"/>
        <end position="208"/>
    </location>
</feature>
<comment type="subcellular location">
    <subcellularLocation>
        <location evidence="2">Endoplasmic reticulum membrane</location>
        <topology evidence="2">Multi-pass membrane protein</topology>
    </subcellularLocation>
</comment>
<name>A0A9C7UPL2_9RHOD</name>
<evidence type="ECO:0000256" key="7">
    <source>
        <dbReference type="ARBA" id="ARBA00022989"/>
    </source>
</evidence>
<evidence type="ECO:0000256" key="4">
    <source>
        <dbReference type="ARBA" id="ARBA00022692"/>
    </source>
</evidence>
<feature type="transmembrane region" description="Helical" evidence="9">
    <location>
        <begin position="305"/>
        <end position="328"/>
    </location>
</feature>
<dbReference type="EMBL" id="BQMJ01000017">
    <property type="protein sequence ID" value="GJQ10630.1"/>
    <property type="molecule type" value="Genomic_DNA"/>
</dbReference>
<comment type="similarity">
    <text evidence="3">Belongs to the OST3/OST6 family.</text>
</comment>
<reference evidence="11" key="2">
    <citation type="submission" date="2022-01" db="EMBL/GenBank/DDBJ databases">
        <authorList>
            <person name="Hirooka S."/>
            <person name="Miyagishima S.Y."/>
        </authorList>
    </citation>
    <scope>NUCLEOTIDE SEQUENCE</scope>
    <source>
        <strain evidence="11">NBRC 102759</strain>
    </source>
</reference>
<reference evidence="11" key="1">
    <citation type="journal article" date="2022" name="Proc. Natl. Acad. Sci. U.S.A.">
        <title>Life cycle and functional genomics of the unicellular red alga Galdieria for elucidating algal and plant evolution and industrial use.</title>
        <authorList>
            <person name="Hirooka S."/>
            <person name="Itabashi T."/>
            <person name="Ichinose T.M."/>
            <person name="Onuma R."/>
            <person name="Fujiwara T."/>
            <person name="Yamashita S."/>
            <person name="Jong L.W."/>
            <person name="Tomita R."/>
            <person name="Iwane A.H."/>
            <person name="Miyagishima S.Y."/>
        </authorList>
    </citation>
    <scope>NUCLEOTIDE SEQUENCE</scope>
    <source>
        <strain evidence="11">NBRC 102759</strain>
    </source>
</reference>
<dbReference type="GO" id="GO:0008250">
    <property type="term" value="C:oligosaccharyltransferase complex"/>
    <property type="evidence" value="ECO:0007669"/>
    <property type="project" value="TreeGrafter"/>
</dbReference>
<dbReference type="Proteomes" id="UP001061958">
    <property type="component" value="Unassembled WGS sequence"/>
</dbReference>
<comment type="function">
    <text evidence="1">Subunit of the oligosaccharyl transferase (OST) complex that catalyzes the initial transfer of a defined glycan (Glc(3)Man(9)GlcNAc(2) in eukaryotes) from the lipid carrier dolichol-pyrophosphate to an asparagine residue within an Asn-X-Ser/Thr consensus motif in nascent polypeptide chains, the first step in protein N-glycosylation. N-glycosylation occurs cotranslationally and the complex associates with the Sec61 complex at the channel-forming translocon complex that mediates protein translocation across the endoplasmic reticulum (ER). All subunits are required for a maximal enzyme activity.</text>
</comment>
<keyword evidence="4 9" id="KW-0812">Transmembrane</keyword>
<proteinExistence type="inferred from homology"/>
<feature type="transmembrane region" description="Helical" evidence="9">
    <location>
        <begin position="272"/>
        <end position="293"/>
    </location>
</feature>
<dbReference type="AlphaFoldDB" id="A0A9C7UPL2"/>
<evidence type="ECO:0000256" key="1">
    <source>
        <dbReference type="ARBA" id="ARBA00002791"/>
    </source>
</evidence>
<evidence type="ECO:0000256" key="8">
    <source>
        <dbReference type="ARBA" id="ARBA00023136"/>
    </source>
</evidence>
<protein>
    <recommendedName>
        <fullName evidence="13">Magnesium transporter protein 1</fullName>
    </recommendedName>
</protein>
<keyword evidence="6" id="KW-0256">Endoplasmic reticulum</keyword>
<keyword evidence="12" id="KW-1185">Reference proteome</keyword>
<evidence type="ECO:0000313" key="11">
    <source>
        <dbReference type="EMBL" id="GJQ10630.1"/>
    </source>
</evidence>
<feature type="transmembrane region" description="Helical" evidence="9">
    <location>
        <begin position="220"/>
        <end position="240"/>
    </location>
</feature>
<evidence type="ECO:0000256" key="3">
    <source>
        <dbReference type="ARBA" id="ARBA00009561"/>
    </source>
</evidence>
<gene>
    <name evidence="11" type="ORF">GpartN1_g2421.t1</name>
</gene>